<evidence type="ECO:0008006" key="4">
    <source>
        <dbReference type="Google" id="ProtNLM"/>
    </source>
</evidence>
<dbReference type="Proteomes" id="UP000729402">
    <property type="component" value="Unassembled WGS sequence"/>
</dbReference>
<proteinExistence type="predicted"/>
<dbReference type="PANTHER" id="PTHR35550">
    <property type="match status" value="1"/>
</dbReference>
<feature type="region of interest" description="Disordered" evidence="1">
    <location>
        <begin position="317"/>
        <end position="366"/>
    </location>
</feature>
<evidence type="ECO:0000313" key="2">
    <source>
        <dbReference type="EMBL" id="KAG8085495.1"/>
    </source>
</evidence>
<accession>A0A8J6BIV2</accession>
<dbReference type="OrthoDB" id="1921626at2759"/>
<dbReference type="Pfam" id="PF11317">
    <property type="entry name" value="DUF3119"/>
    <property type="match status" value="1"/>
</dbReference>
<sequence length="366" mass="40620">MSSSASENSEEKKKENKRARRGTGTEAGGAMATTLSLSSPLFLASPPRARDVVLCQVDFASPSWNSCRVHGGRQRQRTTIVSVFGRKSKTRETVVPDPDYRLPIAILGISGAFAYADNLLAAAPVGLLGLLLLFQTTRVRFVFDDESLEVKVGDQLQESGENVFVGGKNRWKYSTFVNWELWWPQFPILVYFKETQTKPEGQIHFFPVIFNGRQLYDAMVERAGPSETSGPKQRRLTGGQRGPVPLEGERRVAGEQREEEEPATEKAEKAPGRQGREELRRGGRRIASGGRRRRRGWRLRFARGKSWDGWIWLPSASFPALPPCGDDQKEGAPEEPCGPPGTAAKKEPAVEKPPLTTRMMRTGSPA</sequence>
<evidence type="ECO:0000256" key="1">
    <source>
        <dbReference type="SAM" id="MobiDB-lite"/>
    </source>
</evidence>
<protein>
    <recommendedName>
        <fullName evidence="4">DUF3119 family protein</fullName>
    </recommendedName>
</protein>
<feature type="compositionally biased region" description="Basic and acidic residues" evidence="1">
    <location>
        <begin position="263"/>
        <end position="281"/>
    </location>
</feature>
<organism evidence="2 3">
    <name type="scientific">Zizania palustris</name>
    <name type="common">Northern wild rice</name>
    <dbReference type="NCBI Taxonomy" id="103762"/>
    <lineage>
        <taxon>Eukaryota</taxon>
        <taxon>Viridiplantae</taxon>
        <taxon>Streptophyta</taxon>
        <taxon>Embryophyta</taxon>
        <taxon>Tracheophyta</taxon>
        <taxon>Spermatophyta</taxon>
        <taxon>Magnoliopsida</taxon>
        <taxon>Liliopsida</taxon>
        <taxon>Poales</taxon>
        <taxon>Poaceae</taxon>
        <taxon>BOP clade</taxon>
        <taxon>Oryzoideae</taxon>
        <taxon>Oryzeae</taxon>
        <taxon>Zizaniinae</taxon>
        <taxon>Zizania</taxon>
    </lineage>
</organism>
<comment type="caution">
    <text evidence="2">The sequence shown here is derived from an EMBL/GenBank/DDBJ whole genome shotgun (WGS) entry which is preliminary data.</text>
</comment>
<reference evidence="2" key="2">
    <citation type="submission" date="2021-02" db="EMBL/GenBank/DDBJ databases">
        <authorList>
            <person name="Kimball J.A."/>
            <person name="Haas M.W."/>
            <person name="Macchietto M."/>
            <person name="Kono T."/>
            <person name="Duquette J."/>
            <person name="Shao M."/>
        </authorList>
    </citation>
    <scope>NUCLEOTIDE SEQUENCE</scope>
    <source>
        <tissue evidence="2">Fresh leaf tissue</tissue>
    </source>
</reference>
<gene>
    <name evidence="2" type="ORF">GUJ93_ZPchr0010g10532</name>
</gene>
<dbReference type="EMBL" id="JAAALK010000082">
    <property type="protein sequence ID" value="KAG8085495.1"/>
    <property type="molecule type" value="Genomic_DNA"/>
</dbReference>
<keyword evidence="3" id="KW-1185">Reference proteome</keyword>
<reference evidence="2" key="1">
    <citation type="journal article" date="2021" name="bioRxiv">
        <title>Whole Genome Assembly and Annotation of Northern Wild Rice, Zizania palustris L., Supports a Whole Genome Duplication in the Zizania Genus.</title>
        <authorList>
            <person name="Haas M."/>
            <person name="Kono T."/>
            <person name="Macchietto M."/>
            <person name="Millas R."/>
            <person name="McGilp L."/>
            <person name="Shao M."/>
            <person name="Duquette J."/>
            <person name="Hirsch C.N."/>
            <person name="Kimball J."/>
        </authorList>
    </citation>
    <scope>NUCLEOTIDE SEQUENCE</scope>
    <source>
        <tissue evidence="2">Fresh leaf tissue</tissue>
    </source>
</reference>
<dbReference type="PANTHER" id="PTHR35550:SF2">
    <property type="entry name" value="OS05G0401200 PROTEIN"/>
    <property type="match status" value="1"/>
</dbReference>
<dbReference type="InterPro" id="IPR021467">
    <property type="entry name" value="DUF3119"/>
</dbReference>
<feature type="region of interest" description="Disordered" evidence="1">
    <location>
        <begin position="1"/>
        <end position="30"/>
    </location>
</feature>
<evidence type="ECO:0000313" key="3">
    <source>
        <dbReference type="Proteomes" id="UP000729402"/>
    </source>
</evidence>
<name>A0A8J6BIV2_ZIZPA</name>
<feature type="compositionally biased region" description="Basic and acidic residues" evidence="1">
    <location>
        <begin position="247"/>
        <end position="256"/>
    </location>
</feature>
<feature type="region of interest" description="Disordered" evidence="1">
    <location>
        <begin position="223"/>
        <end position="294"/>
    </location>
</feature>
<dbReference type="AlphaFoldDB" id="A0A8J6BIV2"/>